<keyword evidence="8" id="KW-1185">Reference proteome</keyword>
<keyword evidence="4" id="KW-0238">DNA-binding</keyword>
<dbReference type="PANTHER" id="PTHR13989:SF16">
    <property type="entry name" value="REPLICATION PROTEIN A2"/>
    <property type="match status" value="1"/>
</dbReference>
<comment type="caution">
    <text evidence="7">The sequence shown here is derived from an EMBL/GenBank/DDBJ whole genome shotgun (WGS) entry which is preliminary data.</text>
</comment>
<dbReference type="Gene3D" id="1.10.10.10">
    <property type="entry name" value="Winged helix-like DNA-binding domain superfamily/Winged helix DNA-binding domain"/>
    <property type="match status" value="1"/>
</dbReference>
<dbReference type="OrthoDB" id="25571at2759"/>
<dbReference type="GO" id="GO:0006260">
    <property type="term" value="P:DNA replication"/>
    <property type="evidence" value="ECO:0007669"/>
    <property type="project" value="UniProtKB-KW"/>
</dbReference>
<organism evidence="7 8">
    <name type="scientific">Coprinellus micaceus</name>
    <name type="common">Glistening ink-cap mushroom</name>
    <name type="synonym">Coprinus micaceus</name>
    <dbReference type="NCBI Taxonomy" id="71717"/>
    <lineage>
        <taxon>Eukaryota</taxon>
        <taxon>Fungi</taxon>
        <taxon>Dikarya</taxon>
        <taxon>Basidiomycota</taxon>
        <taxon>Agaricomycotina</taxon>
        <taxon>Agaricomycetes</taxon>
        <taxon>Agaricomycetidae</taxon>
        <taxon>Agaricales</taxon>
        <taxon>Agaricineae</taxon>
        <taxon>Psathyrellaceae</taxon>
        <taxon>Coprinellus</taxon>
    </lineage>
</organism>
<dbReference type="InterPro" id="IPR036388">
    <property type="entry name" value="WH-like_DNA-bd_sf"/>
</dbReference>
<evidence type="ECO:0000256" key="3">
    <source>
        <dbReference type="ARBA" id="ARBA00022705"/>
    </source>
</evidence>
<protein>
    <submittedName>
        <fullName evidence="7">Nucleic acid-binding protein</fullName>
    </submittedName>
</protein>
<dbReference type="GO" id="GO:0003697">
    <property type="term" value="F:single-stranded DNA binding"/>
    <property type="evidence" value="ECO:0007669"/>
    <property type="project" value="TreeGrafter"/>
</dbReference>
<comment type="similarity">
    <text evidence="2">Belongs to the replication factor A protein 2 family.</text>
</comment>
<dbReference type="GO" id="GO:0000781">
    <property type="term" value="C:chromosome, telomeric region"/>
    <property type="evidence" value="ECO:0007669"/>
    <property type="project" value="TreeGrafter"/>
</dbReference>
<evidence type="ECO:0000256" key="5">
    <source>
        <dbReference type="ARBA" id="ARBA00023242"/>
    </source>
</evidence>
<feature type="domain" description="Replication protein A C-terminal" evidence="6">
    <location>
        <begin position="156"/>
        <end position="236"/>
    </location>
</feature>
<dbReference type="InterPro" id="IPR036390">
    <property type="entry name" value="WH_DNA-bd_sf"/>
</dbReference>
<dbReference type="Gene3D" id="2.40.50.140">
    <property type="entry name" value="Nucleic acid-binding proteins"/>
    <property type="match status" value="1"/>
</dbReference>
<dbReference type="GO" id="GO:0000724">
    <property type="term" value="P:double-strand break repair via homologous recombination"/>
    <property type="evidence" value="ECO:0007669"/>
    <property type="project" value="TreeGrafter"/>
</dbReference>
<keyword evidence="3" id="KW-0235">DNA replication</keyword>
<gene>
    <name evidence="7" type="ORF">FA13DRAFT_1623432</name>
</gene>
<evidence type="ECO:0000313" key="8">
    <source>
        <dbReference type="Proteomes" id="UP000298030"/>
    </source>
</evidence>
<sequence>MRKLTSPQRSEIKHSIRPVTIALLNKATQAHTEAEWRFDDVEIGQVTLVAQVLSIQPQATNCVYIIVDGTGQFEARQWIDEAAVTNARNWAGLRENMMVRVTGGLKSFGNKRYINTQHIRPVNDDHEVDFHQLEVITTTLILERGPVTSGSKDVVMGDASAYAAPSTSMSSDAYAHLPKLQQAIIRFMAEQPPSSEGIHVFAIARAVGGGATDAQKISAALDSLMDEGLVYTTSDDSHFTLAT</sequence>
<dbReference type="Proteomes" id="UP000298030">
    <property type="component" value="Unassembled WGS sequence"/>
</dbReference>
<dbReference type="AlphaFoldDB" id="A0A4Y7TS32"/>
<dbReference type="PIRSF" id="PIRSF036949">
    <property type="entry name" value="RPA32"/>
    <property type="match status" value="1"/>
</dbReference>
<evidence type="ECO:0000256" key="4">
    <source>
        <dbReference type="ARBA" id="ARBA00023125"/>
    </source>
</evidence>
<dbReference type="InterPro" id="IPR040260">
    <property type="entry name" value="RFA2-like"/>
</dbReference>
<dbReference type="InterPro" id="IPR014892">
    <property type="entry name" value="RPA_C"/>
</dbReference>
<dbReference type="GO" id="GO:0035861">
    <property type="term" value="C:site of double-strand break"/>
    <property type="evidence" value="ECO:0007669"/>
    <property type="project" value="TreeGrafter"/>
</dbReference>
<proteinExistence type="inferred from homology"/>
<dbReference type="GO" id="GO:0005662">
    <property type="term" value="C:DNA replication factor A complex"/>
    <property type="evidence" value="ECO:0007669"/>
    <property type="project" value="TreeGrafter"/>
</dbReference>
<dbReference type="SUPFAM" id="SSF50249">
    <property type="entry name" value="Nucleic acid-binding proteins"/>
    <property type="match status" value="1"/>
</dbReference>
<dbReference type="InterPro" id="IPR012340">
    <property type="entry name" value="NA-bd_OB-fold"/>
</dbReference>
<evidence type="ECO:0000256" key="2">
    <source>
        <dbReference type="ARBA" id="ARBA00007815"/>
    </source>
</evidence>
<reference evidence="7 8" key="1">
    <citation type="journal article" date="2019" name="Nat. Ecol. Evol.">
        <title>Megaphylogeny resolves global patterns of mushroom evolution.</title>
        <authorList>
            <person name="Varga T."/>
            <person name="Krizsan K."/>
            <person name="Foldi C."/>
            <person name="Dima B."/>
            <person name="Sanchez-Garcia M."/>
            <person name="Sanchez-Ramirez S."/>
            <person name="Szollosi G.J."/>
            <person name="Szarkandi J.G."/>
            <person name="Papp V."/>
            <person name="Albert L."/>
            <person name="Andreopoulos W."/>
            <person name="Angelini C."/>
            <person name="Antonin V."/>
            <person name="Barry K.W."/>
            <person name="Bougher N.L."/>
            <person name="Buchanan P."/>
            <person name="Buyck B."/>
            <person name="Bense V."/>
            <person name="Catcheside P."/>
            <person name="Chovatia M."/>
            <person name="Cooper J."/>
            <person name="Damon W."/>
            <person name="Desjardin D."/>
            <person name="Finy P."/>
            <person name="Geml J."/>
            <person name="Haridas S."/>
            <person name="Hughes K."/>
            <person name="Justo A."/>
            <person name="Karasinski D."/>
            <person name="Kautmanova I."/>
            <person name="Kiss B."/>
            <person name="Kocsube S."/>
            <person name="Kotiranta H."/>
            <person name="LaButti K.M."/>
            <person name="Lechner B.E."/>
            <person name="Liimatainen K."/>
            <person name="Lipzen A."/>
            <person name="Lukacs Z."/>
            <person name="Mihaltcheva S."/>
            <person name="Morgado L.N."/>
            <person name="Niskanen T."/>
            <person name="Noordeloos M.E."/>
            <person name="Ohm R.A."/>
            <person name="Ortiz-Santana B."/>
            <person name="Ovrebo C."/>
            <person name="Racz N."/>
            <person name="Riley R."/>
            <person name="Savchenko A."/>
            <person name="Shiryaev A."/>
            <person name="Soop K."/>
            <person name="Spirin V."/>
            <person name="Szebenyi C."/>
            <person name="Tomsovsky M."/>
            <person name="Tulloss R.E."/>
            <person name="Uehling J."/>
            <person name="Grigoriev I.V."/>
            <person name="Vagvolgyi C."/>
            <person name="Papp T."/>
            <person name="Martin F.M."/>
            <person name="Miettinen O."/>
            <person name="Hibbett D.S."/>
            <person name="Nagy L.G."/>
        </authorList>
    </citation>
    <scope>NUCLEOTIDE SEQUENCE [LARGE SCALE GENOMIC DNA]</scope>
    <source>
        <strain evidence="7 8">FP101781</strain>
    </source>
</reference>
<comment type="subcellular location">
    <subcellularLocation>
        <location evidence="1">Nucleus</location>
    </subcellularLocation>
</comment>
<evidence type="ECO:0000313" key="7">
    <source>
        <dbReference type="EMBL" id="TEB36382.1"/>
    </source>
</evidence>
<dbReference type="EMBL" id="QPFP01000006">
    <property type="protein sequence ID" value="TEB36382.1"/>
    <property type="molecule type" value="Genomic_DNA"/>
</dbReference>
<dbReference type="InterPro" id="IPR014646">
    <property type="entry name" value="Rfa2/RPA32"/>
</dbReference>
<keyword evidence="5" id="KW-0539">Nucleus</keyword>
<name>A0A4Y7TS32_COPMI</name>
<dbReference type="GO" id="GO:0006289">
    <property type="term" value="P:nucleotide-excision repair"/>
    <property type="evidence" value="ECO:0007669"/>
    <property type="project" value="TreeGrafter"/>
</dbReference>
<dbReference type="PANTHER" id="PTHR13989">
    <property type="entry name" value="REPLICATION PROTEIN A-RELATED"/>
    <property type="match status" value="1"/>
</dbReference>
<accession>A0A4Y7TS32</accession>
<dbReference type="CDD" id="cd04478">
    <property type="entry name" value="RPA2_DBD_D"/>
    <property type="match status" value="1"/>
</dbReference>
<dbReference type="SUPFAM" id="SSF46785">
    <property type="entry name" value="Winged helix' DNA-binding domain"/>
    <property type="match status" value="1"/>
</dbReference>
<evidence type="ECO:0000259" key="6">
    <source>
        <dbReference type="Pfam" id="PF08784"/>
    </source>
</evidence>
<evidence type="ECO:0000256" key="1">
    <source>
        <dbReference type="ARBA" id="ARBA00004123"/>
    </source>
</evidence>
<dbReference type="STRING" id="71717.A0A4Y7TS32"/>
<dbReference type="Pfam" id="PF08784">
    <property type="entry name" value="RPA_C"/>
    <property type="match status" value="1"/>
</dbReference>